<feature type="domain" description="O-antigen ligase-related" evidence="6">
    <location>
        <begin position="271"/>
        <end position="417"/>
    </location>
</feature>
<organism evidence="7 8">
    <name type="scientific">Dactylosporangium siamense</name>
    <dbReference type="NCBI Taxonomy" id="685454"/>
    <lineage>
        <taxon>Bacteria</taxon>
        <taxon>Bacillati</taxon>
        <taxon>Actinomycetota</taxon>
        <taxon>Actinomycetes</taxon>
        <taxon>Micromonosporales</taxon>
        <taxon>Micromonosporaceae</taxon>
        <taxon>Dactylosporangium</taxon>
    </lineage>
</organism>
<feature type="transmembrane region" description="Helical" evidence="5">
    <location>
        <begin position="153"/>
        <end position="172"/>
    </location>
</feature>
<dbReference type="Proteomes" id="UP000660611">
    <property type="component" value="Unassembled WGS sequence"/>
</dbReference>
<feature type="transmembrane region" description="Helical" evidence="5">
    <location>
        <begin position="54"/>
        <end position="72"/>
    </location>
</feature>
<dbReference type="InterPro" id="IPR007016">
    <property type="entry name" value="O-antigen_ligase-rel_domated"/>
</dbReference>
<dbReference type="PANTHER" id="PTHR37422:SF13">
    <property type="entry name" value="LIPOPOLYSACCHARIDE BIOSYNTHESIS PROTEIN PA4999-RELATED"/>
    <property type="match status" value="1"/>
</dbReference>
<comment type="subcellular location">
    <subcellularLocation>
        <location evidence="1">Membrane</location>
        <topology evidence="1">Multi-pass membrane protein</topology>
    </subcellularLocation>
</comment>
<feature type="transmembrane region" description="Helical" evidence="5">
    <location>
        <begin position="179"/>
        <end position="197"/>
    </location>
</feature>
<comment type="caution">
    <text evidence="7">The sequence shown here is derived from an EMBL/GenBank/DDBJ whole genome shotgun (WGS) entry which is preliminary data.</text>
</comment>
<reference evidence="7" key="1">
    <citation type="submission" date="2021-01" db="EMBL/GenBank/DDBJ databases">
        <title>Whole genome shotgun sequence of Dactylosporangium siamense NBRC 106093.</title>
        <authorList>
            <person name="Komaki H."/>
            <person name="Tamura T."/>
        </authorList>
    </citation>
    <scope>NUCLEOTIDE SEQUENCE</scope>
    <source>
        <strain evidence="7">NBRC 106093</strain>
    </source>
</reference>
<name>A0A919UCA1_9ACTN</name>
<dbReference type="AlphaFoldDB" id="A0A919UCA1"/>
<dbReference type="GO" id="GO:0016020">
    <property type="term" value="C:membrane"/>
    <property type="evidence" value="ECO:0007669"/>
    <property type="project" value="UniProtKB-SubCell"/>
</dbReference>
<dbReference type="PANTHER" id="PTHR37422">
    <property type="entry name" value="TEICHURONIC ACID BIOSYNTHESIS PROTEIN TUAE"/>
    <property type="match status" value="1"/>
</dbReference>
<keyword evidence="4 5" id="KW-0472">Membrane</keyword>
<evidence type="ECO:0000313" key="8">
    <source>
        <dbReference type="Proteomes" id="UP000660611"/>
    </source>
</evidence>
<feature type="transmembrane region" description="Helical" evidence="5">
    <location>
        <begin position="236"/>
        <end position="256"/>
    </location>
</feature>
<feature type="transmembrane region" description="Helical" evidence="5">
    <location>
        <begin position="99"/>
        <end position="121"/>
    </location>
</feature>
<evidence type="ECO:0000259" key="6">
    <source>
        <dbReference type="Pfam" id="PF04932"/>
    </source>
</evidence>
<gene>
    <name evidence="7" type="ORF">Dsi01nite_083000</name>
</gene>
<feature type="transmembrane region" description="Helical" evidence="5">
    <location>
        <begin position="128"/>
        <end position="147"/>
    </location>
</feature>
<evidence type="ECO:0000256" key="2">
    <source>
        <dbReference type="ARBA" id="ARBA00022692"/>
    </source>
</evidence>
<keyword evidence="8" id="KW-1185">Reference proteome</keyword>
<feature type="transmembrane region" description="Helical" evidence="5">
    <location>
        <begin position="287"/>
        <end position="303"/>
    </location>
</feature>
<keyword evidence="2 5" id="KW-0812">Transmembrane</keyword>
<evidence type="ECO:0000256" key="3">
    <source>
        <dbReference type="ARBA" id="ARBA00022989"/>
    </source>
</evidence>
<feature type="transmembrane region" description="Helical" evidence="5">
    <location>
        <begin position="460"/>
        <end position="480"/>
    </location>
</feature>
<protein>
    <recommendedName>
        <fullName evidence="6">O-antigen ligase-related domain-containing protein</fullName>
    </recommendedName>
</protein>
<feature type="transmembrane region" description="Helical" evidence="5">
    <location>
        <begin position="263"/>
        <end position="281"/>
    </location>
</feature>
<keyword evidence="3 5" id="KW-1133">Transmembrane helix</keyword>
<dbReference type="Pfam" id="PF04932">
    <property type="entry name" value="Wzy_C"/>
    <property type="match status" value="1"/>
</dbReference>
<proteinExistence type="predicted"/>
<evidence type="ECO:0000256" key="5">
    <source>
        <dbReference type="SAM" id="Phobius"/>
    </source>
</evidence>
<feature type="transmembrane region" description="Helical" evidence="5">
    <location>
        <begin position="402"/>
        <end position="425"/>
    </location>
</feature>
<dbReference type="InterPro" id="IPR051533">
    <property type="entry name" value="WaaL-like"/>
</dbReference>
<sequence>MSFPQSWPAPNRAAVFVLSEMSPARRITLLAAVPLLVLSSSGLTAELMFDRTSALKYALTVGAAMIAIAAALAPQPLLVFVALLVVAAPVATFEVDLVGVRVSAVVALLMLTAVPVFLGLGKRVGPTALGRAGCFAAVLIAVPIAAGPDISEALYVPAVIAVVAFYCARASVLPGGTSVVLISSLISLMTQAALAVWEYATGQQINLYGGAEARAAGYFFDFQTQPRPTGTFFDPISLGTVLAPVLPLGVAAVLLLVHHRRRLAAMATASAVILVGCGLSLTLSRMPSIGALVGIATVLVLVPRRLRWPAVAQTGAVLGVLVAMAVSVGGPSLLLRATSVTDPTANGVVTADGDRDRVGFWHVALEAGFDHPLAGVGVGHLNQLLVARAPDANVYTHAHSTYLQIFAECGVLGLAAIAIIGAGFLRDLARVWRRSPVLAAGLAGAATAVSVAALTDVVVIRYVAVAAALAPLLGLVAGLASRQSADG</sequence>
<feature type="transmembrane region" description="Helical" evidence="5">
    <location>
        <begin position="437"/>
        <end position="454"/>
    </location>
</feature>
<evidence type="ECO:0000256" key="1">
    <source>
        <dbReference type="ARBA" id="ARBA00004141"/>
    </source>
</evidence>
<evidence type="ECO:0000256" key="4">
    <source>
        <dbReference type="ARBA" id="ARBA00023136"/>
    </source>
</evidence>
<feature type="transmembrane region" description="Helical" evidence="5">
    <location>
        <begin position="315"/>
        <end position="334"/>
    </location>
</feature>
<dbReference type="EMBL" id="BONQ01000129">
    <property type="protein sequence ID" value="GIG50259.1"/>
    <property type="molecule type" value="Genomic_DNA"/>
</dbReference>
<evidence type="ECO:0000313" key="7">
    <source>
        <dbReference type="EMBL" id="GIG50259.1"/>
    </source>
</evidence>
<accession>A0A919UCA1</accession>